<dbReference type="InterPro" id="IPR001119">
    <property type="entry name" value="SLH_dom"/>
</dbReference>
<proteinExistence type="predicted"/>
<keyword evidence="4" id="KW-1185">Reference proteome</keyword>
<dbReference type="PROSITE" id="PS51272">
    <property type="entry name" value="SLH"/>
    <property type="match status" value="1"/>
</dbReference>
<dbReference type="STRING" id="1123404.SAMN02745784_01906"/>
<evidence type="ECO:0000313" key="4">
    <source>
        <dbReference type="Proteomes" id="UP000184114"/>
    </source>
</evidence>
<evidence type="ECO:0000256" key="1">
    <source>
        <dbReference type="SAM" id="SignalP"/>
    </source>
</evidence>
<feature type="domain" description="SLH" evidence="2">
    <location>
        <begin position="116"/>
        <end position="182"/>
    </location>
</feature>
<feature type="chain" id="PRO_5038706244" description="SLH domain-containing protein" evidence="1">
    <location>
        <begin position="21"/>
        <end position="289"/>
    </location>
</feature>
<dbReference type="RefSeq" id="WP_072975810.1">
    <property type="nucleotide sequence ID" value="NZ_FQTY01000007.1"/>
</dbReference>
<sequence>MKKLVSMFLVLLIISTNVLAFASIDDKLINHWSKSIIEKDFVAYYFPYLAKDKFNKFNPEDNISKKDFTLSLASLFKDYGLDDITNNIGIYEPLTRKELVEIVGSKLISIDTIKYENQELPFQDINTMNKDSIELLRVLFNLKIINGVSSINFAPDRKVTQAEAIIILQRLKGVLEDMKGLKEISFNIAGIAQSYSGEEAIVVKEGTDNVLVTITKELPTPGYSLDVDKILRHKDGYKIYLNIIPPKADSMQLQVITYKTMTIEIDKNKLIGTPYIFTIEGSKSNLSIK</sequence>
<organism evidence="3 4">
    <name type="scientific">Tissierella praeacuta DSM 18095</name>
    <dbReference type="NCBI Taxonomy" id="1123404"/>
    <lineage>
        <taxon>Bacteria</taxon>
        <taxon>Bacillati</taxon>
        <taxon>Bacillota</taxon>
        <taxon>Tissierellia</taxon>
        <taxon>Tissierellales</taxon>
        <taxon>Tissierellaceae</taxon>
        <taxon>Tissierella</taxon>
    </lineage>
</organism>
<dbReference type="Pfam" id="PF00395">
    <property type="entry name" value="SLH"/>
    <property type="match status" value="1"/>
</dbReference>
<accession>A0A1M4WKP6</accession>
<dbReference type="InterPro" id="IPR025748">
    <property type="entry name" value="PrcB_C_dom"/>
</dbReference>
<dbReference type="AlphaFoldDB" id="A0A1M4WKP6"/>
<dbReference type="Pfam" id="PF14343">
    <property type="entry name" value="PrcB_C"/>
    <property type="match status" value="1"/>
</dbReference>
<feature type="signal peptide" evidence="1">
    <location>
        <begin position="1"/>
        <end position="20"/>
    </location>
</feature>
<evidence type="ECO:0000313" key="3">
    <source>
        <dbReference type="EMBL" id="SHE81786.1"/>
    </source>
</evidence>
<name>A0A1M4WKP6_9FIRM</name>
<reference evidence="4" key="1">
    <citation type="submission" date="2016-11" db="EMBL/GenBank/DDBJ databases">
        <authorList>
            <person name="Varghese N."/>
            <person name="Submissions S."/>
        </authorList>
    </citation>
    <scope>NUCLEOTIDE SEQUENCE [LARGE SCALE GENOMIC DNA]</scope>
    <source>
        <strain evidence="4">DSM 18095</strain>
    </source>
</reference>
<gene>
    <name evidence="3" type="ORF">SAMN02745784_01906</name>
</gene>
<protein>
    <recommendedName>
        <fullName evidence="2">SLH domain-containing protein</fullName>
    </recommendedName>
</protein>
<keyword evidence="1" id="KW-0732">Signal</keyword>
<evidence type="ECO:0000259" key="2">
    <source>
        <dbReference type="PROSITE" id="PS51272"/>
    </source>
</evidence>
<dbReference type="EMBL" id="FQTY01000007">
    <property type="protein sequence ID" value="SHE81786.1"/>
    <property type="molecule type" value="Genomic_DNA"/>
</dbReference>
<dbReference type="GeneID" id="90993934"/>
<dbReference type="Proteomes" id="UP000184114">
    <property type="component" value="Unassembled WGS sequence"/>
</dbReference>